<dbReference type="Proteomes" id="UP000289738">
    <property type="component" value="Chromosome A05"/>
</dbReference>
<evidence type="ECO:0000259" key="2">
    <source>
        <dbReference type="PROSITE" id="PS50966"/>
    </source>
</evidence>
<dbReference type="Pfam" id="PF04434">
    <property type="entry name" value="SWIM"/>
    <property type="match status" value="1"/>
</dbReference>
<keyword evidence="1" id="KW-0862">Zinc</keyword>
<organism evidence="3 4">
    <name type="scientific">Arachis hypogaea</name>
    <name type="common">Peanut</name>
    <dbReference type="NCBI Taxonomy" id="3818"/>
    <lineage>
        <taxon>Eukaryota</taxon>
        <taxon>Viridiplantae</taxon>
        <taxon>Streptophyta</taxon>
        <taxon>Embryophyta</taxon>
        <taxon>Tracheophyta</taxon>
        <taxon>Spermatophyta</taxon>
        <taxon>Magnoliopsida</taxon>
        <taxon>eudicotyledons</taxon>
        <taxon>Gunneridae</taxon>
        <taxon>Pentapetalae</taxon>
        <taxon>rosids</taxon>
        <taxon>fabids</taxon>
        <taxon>Fabales</taxon>
        <taxon>Fabaceae</taxon>
        <taxon>Papilionoideae</taxon>
        <taxon>50 kb inversion clade</taxon>
        <taxon>dalbergioids sensu lato</taxon>
        <taxon>Dalbergieae</taxon>
        <taxon>Pterocarpus clade</taxon>
        <taxon>Arachis</taxon>
    </lineage>
</organism>
<dbReference type="PROSITE" id="PS50966">
    <property type="entry name" value="ZF_SWIM"/>
    <property type="match status" value="1"/>
</dbReference>
<evidence type="ECO:0000313" key="3">
    <source>
        <dbReference type="EMBL" id="RYR59718.1"/>
    </source>
</evidence>
<keyword evidence="1" id="KW-0863">Zinc-finger</keyword>
<feature type="domain" description="SWIM-type" evidence="2">
    <location>
        <begin position="7"/>
        <end position="39"/>
    </location>
</feature>
<evidence type="ECO:0000256" key="1">
    <source>
        <dbReference type="PROSITE-ProRule" id="PRU00325"/>
    </source>
</evidence>
<accession>A0A445D959</accession>
<proteinExistence type="predicted"/>
<dbReference type="AlphaFoldDB" id="A0A445D959"/>
<keyword evidence="4" id="KW-1185">Reference proteome</keyword>
<name>A0A445D959_ARAHY</name>
<evidence type="ECO:0000313" key="4">
    <source>
        <dbReference type="Proteomes" id="UP000289738"/>
    </source>
</evidence>
<comment type="caution">
    <text evidence="3">The sequence shown here is derived from an EMBL/GenBank/DDBJ whole genome shotgun (WGS) entry which is preliminary data.</text>
</comment>
<protein>
    <recommendedName>
        <fullName evidence="2">SWIM-type domain-containing protein</fullName>
    </recommendedName>
</protein>
<reference evidence="3 4" key="1">
    <citation type="submission" date="2019-01" db="EMBL/GenBank/DDBJ databases">
        <title>Sequencing of cultivated peanut Arachis hypogaea provides insights into genome evolution and oil improvement.</title>
        <authorList>
            <person name="Chen X."/>
        </authorList>
    </citation>
    <scope>NUCLEOTIDE SEQUENCE [LARGE SCALE GENOMIC DNA]</scope>
    <source>
        <strain evidence="4">cv. Fuhuasheng</strain>
        <tissue evidence="3">Leaves</tissue>
    </source>
</reference>
<dbReference type="InterPro" id="IPR007527">
    <property type="entry name" value="Znf_SWIM"/>
</dbReference>
<dbReference type="EMBL" id="SDMP01000005">
    <property type="protein sequence ID" value="RYR59718.1"/>
    <property type="molecule type" value="Genomic_DNA"/>
</dbReference>
<keyword evidence="1" id="KW-0479">Metal-binding</keyword>
<sequence>MPSEVEYKVDLCRQRCDCGKFQVDQILCRHVFSCCENPRLDWQMYIHDVYKMDRVRRVYKARFRPLENLTTWPLYHEPQFVGNSFLRQVAKGRPKMTLS</sequence>
<dbReference type="GO" id="GO:0008270">
    <property type="term" value="F:zinc ion binding"/>
    <property type="evidence" value="ECO:0007669"/>
    <property type="project" value="UniProtKB-KW"/>
</dbReference>
<gene>
    <name evidence="3" type="ORF">Ahy_A05g025659</name>
</gene>